<dbReference type="EMBL" id="JAVYAA010000012">
    <property type="protein sequence ID" value="MDT8980155.1"/>
    <property type="molecule type" value="Genomic_DNA"/>
</dbReference>
<dbReference type="Proteomes" id="UP001250538">
    <property type="component" value="Unassembled WGS sequence"/>
</dbReference>
<protein>
    <recommendedName>
        <fullName evidence="4">Copper amine oxidase-like N-terminal domain-containing protein</fullName>
    </recommendedName>
</protein>
<keyword evidence="1" id="KW-0732">Signal</keyword>
<feature type="signal peptide" evidence="1">
    <location>
        <begin position="1"/>
        <end position="28"/>
    </location>
</feature>
<dbReference type="AlphaFoldDB" id="A0AAJ2K084"/>
<evidence type="ECO:0000313" key="2">
    <source>
        <dbReference type="EMBL" id="MDT8980155.1"/>
    </source>
</evidence>
<feature type="chain" id="PRO_5042531920" description="Copper amine oxidase-like N-terminal domain-containing protein" evidence="1">
    <location>
        <begin position="29"/>
        <end position="415"/>
    </location>
</feature>
<accession>A0AAJ2K084</accession>
<sequence length="415" mass="46661">MRKWMSHAIVLTLVSVLLLTSMAGTASAKSEFLKEGTIVGKVSEVQLKGSINGIAITGYTFRDSLWIPVSHLSQYGFDIQANGNSGPIRILRNTSKPVKGMAADKIKKPTSKLTNVHFTQKDVLLGNRKLTTYQIDNSAVIRLNDLALFGEVLWNGQSKTLELKLGNMEYENTLGIWIAGDKAYNRSDKQINEISIKHFFMYRGNLYDVSEVIDTAGKQFADIQGLIDPDSKEKLVDTYIGSTVEYVITSTGDRIDNPYLKQDSDYYKSKTMAEDVLFQLKSVKTYMEAAEKEYYMKLKEELKNNGNRPLKFVTQKITYNRFGSPEVNLSLKNLTEKKVVSFELTITGYDGKGRIVKNSITGESQVKGRAKDFGKYGSGDVIEFTWVMDFYNDMVKANAKLTSVKFSDGTVWRAK</sequence>
<proteinExistence type="predicted"/>
<dbReference type="RefSeq" id="WP_072732029.1">
    <property type="nucleotide sequence ID" value="NZ_JAVYAA010000012.1"/>
</dbReference>
<evidence type="ECO:0008006" key="4">
    <source>
        <dbReference type="Google" id="ProtNLM"/>
    </source>
</evidence>
<evidence type="ECO:0000256" key="1">
    <source>
        <dbReference type="SAM" id="SignalP"/>
    </source>
</evidence>
<name>A0AAJ2K084_9BACL</name>
<reference evidence="3" key="1">
    <citation type="submission" date="2023-09" db="EMBL/GenBank/DDBJ databases">
        <title>Paenibacillus sp. chi10 Genome sequencing and assembly.</title>
        <authorList>
            <person name="Kim I."/>
        </authorList>
    </citation>
    <scope>NUCLEOTIDE SEQUENCE [LARGE SCALE GENOMIC DNA]</scope>
    <source>
        <strain evidence="3">chi10</strain>
    </source>
</reference>
<evidence type="ECO:0000313" key="3">
    <source>
        <dbReference type="Proteomes" id="UP001250538"/>
    </source>
</evidence>
<keyword evidence="3" id="KW-1185">Reference proteome</keyword>
<comment type="caution">
    <text evidence="2">The sequence shown here is derived from an EMBL/GenBank/DDBJ whole genome shotgun (WGS) entry which is preliminary data.</text>
</comment>
<gene>
    <name evidence="2" type="ORF">RQP50_28415</name>
</gene>
<organism evidence="2 3">
    <name type="scientific">Paenibacillus suaedae</name>
    <dbReference type="NCBI Taxonomy" id="3077233"/>
    <lineage>
        <taxon>Bacteria</taxon>
        <taxon>Bacillati</taxon>
        <taxon>Bacillota</taxon>
        <taxon>Bacilli</taxon>
        <taxon>Bacillales</taxon>
        <taxon>Paenibacillaceae</taxon>
        <taxon>Paenibacillus</taxon>
    </lineage>
</organism>